<keyword evidence="2" id="KW-1185">Reference proteome</keyword>
<name>A0AAN0RIK4_9RHOB</name>
<dbReference type="RefSeq" id="WP_169701356.1">
    <property type="nucleotide sequence ID" value="NZ_CP003984.1"/>
</dbReference>
<protein>
    <submittedName>
        <fullName evidence="1">Uncharacterized protein</fullName>
    </submittedName>
</protein>
<dbReference type="Proteomes" id="UP000028680">
    <property type="component" value="Chromosome"/>
</dbReference>
<accession>A0AAN0RIK4</accession>
<reference evidence="1 2" key="1">
    <citation type="journal article" date="2014" name="ISME J.">
        <title>Adaptation of an abundant Roseobacter RCA organism to pelagic systems revealed by genomic and transcriptomic analyses.</title>
        <authorList>
            <person name="Voget S."/>
            <person name="Wemheuer B."/>
            <person name="Brinkhoff T."/>
            <person name="Vollmers J."/>
            <person name="Dietrich S."/>
            <person name="Giebel H.A."/>
            <person name="Beardsley C."/>
            <person name="Sardemann C."/>
            <person name="Bakenhus I."/>
            <person name="Billerbeck S."/>
            <person name="Daniel R."/>
            <person name="Simon M."/>
        </authorList>
    </citation>
    <scope>NUCLEOTIDE SEQUENCE [LARGE SCALE GENOMIC DNA]</scope>
    <source>
        <strain evidence="1 2">RCA23</strain>
    </source>
</reference>
<dbReference type="KEGG" id="ptp:RCA23_c12590"/>
<evidence type="ECO:0000313" key="2">
    <source>
        <dbReference type="Proteomes" id="UP000028680"/>
    </source>
</evidence>
<proteinExistence type="predicted"/>
<dbReference type="AlphaFoldDB" id="A0AAN0RIK4"/>
<dbReference type="EMBL" id="CP003984">
    <property type="protein sequence ID" value="AII86806.1"/>
    <property type="molecule type" value="Genomic_DNA"/>
</dbReference>
<sequence>MSFGGVGKAASFDCNKAITVSDQLVCEAPAHLLSSLLAPYGLIKQNLSQITRLNEACVSFEFEIQSNELVEWELREIHDVVCGGDPGTAPKIASLKTNKKPNGGKISLAFYDSACDCWKWLVQ</sequence>
<gene>
    <name evidence="1" type="ORF">RCA23_c12590</name>
</gene>
<organism evidence="1 2">
    <name type="scientific">Planktomarina temperata RCA23</name>
    <dbReference type="NCBI Taxonomy" id="666509"/>
    <lineage>
        <taxon>Bacteria</taxon>
        <taxon>Pseudomonadati</taxon>
        <taxon>Pseudomonadota</taxon>
        <taxon>Alphaproteobacteria</taxon>
        <taxon>Rhodobacterales</taxon>
        <taxon>Paracoccaceae</taxon>
        <taxon>Planktomarina</taxon>
    </lineage>
</organism>
<evidence type="ECO:0000313" key="1">
    <source>
        <dbReference type="EMBL" id="AII86806.1"/>
    </source>
</evidence>